<feature type="region of interest" description="Disordered" evidence="2">
    <location>
        <begin position="76"/>
        <end position="104"/>
    </location>
</feature>
<feature type="coiled-coil region" evidence="1">
    <location>
        <begin position="350"/>
        <end position="419"/>
    </location>
</feature>
<dbReference type="Proteomes" id="UP000682802">
    <property type="component" value="Chromosome 2"/>
</dbReference>
<evidence type="ECO:0000256" key="2">
    <source>
        <dbReference type="SAM" id="MobiDB-lite"/>
    </source>
</evidence>
<protein>
    <recommendedName>
        <fullName evidence="5">Lipoprotein</fullName>
    </recommendedName>
</protein>
<keyword evidence="1" id="KW-0175">Coiled coil</keyword>
<name>A0ABX8H0F3_9BACT</name>
<organism evidence="3 4">
    <name type="scientific">Flammeovirga kamogawensis</name>
    <dbReference type="NCBI Taxonomy" id="373891"/>
    <lineage>
        <taxon>Bacteria</taxon>
        <taxon>Pseudomonadati</taxon>
        <taxon>Bacteroidota</taxon>
        <taxon>Cytophagia</taxon>
        <taxon>Cytophagales</taxon>
        <taxon>Flammeovirgaceae</taxon>
        <taxon>Flammeovirga</taxon>
    </lineage>
</organism>
<evidence type="ECO:0000256" key="1">
    <source>
        <dbReference type="SAM" id="Coils"/>
    </source>
</evidence>
<evidence type="ECO:0000313" key="3">
    <source>
        <dbReference type="EMBL" id="QWG09369.1"/>
    </source>
</evidence>
<dbReference type="RefSeq" id="WP_144076046.1">
    <property type="nucleotide sequence ID" value="NZ_CP076129.1"/>
</dbReference>
<evidence type="ECO:0000313" key="4">
    <source>
        <dbReference type="Proteomes" id="UP000682802"/>
    </source>
</evidence>
<dbReference type="Gene3D" id="1.10.287.1490">
    <property type="match status" value="1"/>
</dbReference>
<accession>A0ABX8H0F3</accession>
<gene>
    <name evidence="3" type="ORF">KM029_22445</name>
</gene>
<sequence length="484" mass="55923">MKKILIPILLLSATISCNKKDSEITPVQENEKSVKKEEQLKVANETEVEKAQKMLEKAKQTSKEITQKEIAAQEQLKKADEAIQKAKKEASQADSSKKKEADEKVIAAEKKKEELLKVTNNIKKVAEKSKDAIKTAEKALEIAKKSEETKSKIASEKDDEKVKELKLELEKDKELADKTKLLAKELVDGVDKELNVELSDIKTINKENEEALKKYEDEMRTSLAETKALYDKIKKHTDIIEVESNKTNNYNTLNDVPAFKKSVEVAKQNAVNLSTYFNEMVVIKDKMHNEAYNHTMYGTEREIIERTEELRNNLEKIKQIVDDAEYYIRQSKSQISSMESYFSTFESNLNTQKNRKLKNLQEEVATAKRSLKSAIEGVDYQKINIRKLEVKIINHNSRIKQFEDRIKQLEELLKNQPADRDGSNTKNEIKELRNKIIRENNIYDENSIRSNIATQKSYLVQLEKELEDAKKLVAIREQELQQLK</sequence>
<dbReference type="PROSITE" id="PS51257">
    <property type="entry name" value="PROKAR_LIPOPROTEIN"/>
    <property type="match status" value="1"/>
</dbReference>
<keyword evidence="4" id="KW-1185">Reference proteome</keyword>
<dbReference type="EMBL" id="CP076129">
    <property type="protein sequence ID" value="QWG09369.1"/>
    <property type="molecule type" value="Genomic_DNA"/>
</dbReference>
<reference evidence="3 4" key="1">
    <citation type="submission" date="2021-05" db="EMBL/GenBank/DDBJ databases">
        <title>Comparative genomic studies on the polysaccharide-degrading batcterial strains of the Flammeovirga genus.</title>
        <authorList>
            <person name="Zewei F."/>
            <person name="Zheng Z."/>
            <person name="Yu L."/>
            <person name="Ruyue G."/>
            <person name="Yanhong M."/>
            <person name="Yuanyuan C."/>
            <person name="Jingyan G."/>
            <person name="Wenjun H."/>
        </authorList>
    </citation>
    <scope>NUCLEOTIDE SEQUENCE [LARGE SCALE GENOMIC DNA]</scope>
    <source>
        <strain evidence="3 4">YS10</strain>
    </source>
</reference>
<evidence type="ECO:0008006" key="5">
    <source>
        <dbReference type="Google" id="ProtNLM"/>
    </source>
</evidence>
<proteinExistence type="predicted"/>
<feature type="coiled-coil region" evidence="1">
    <location>
        <begin position="452"/>
        <end position="479"/>
    </location>
</feature>